<evidence type="ECO:0008006" key="4">
    <source>
        <dbReference type="Google" id="ProtNLM"/>
    </source>
</evidence>
<evidence type="ECO:0000256" key="1">
    <source>
        <dbReference type="SAM" id="Phobius"/>
    </source>
</evidence>
<protein>
    <recommendedName>
        <fullName evidence="4">DUF998 domain-containing protein</fullName>
    </recommendedName>
</protein>
<dbReference type="InterPro" id="IPR009339">
    <property type="entry name" value="DUF998"/>
</dbReference>
<feature type="transmembrane region" description="Helical" evidence="1">
    <location>
        <begin position="86"/>
        <end position="106"/>
    </location>
</feature>
<evidence type="ECO:0000313" key="2">
    <source>
        <dbReference type="EMBL" id="USW56382.1"/>
    </source>
</evidence>
<keyword evidence="3" id="KW-1185">Reference proteome</keyword>
<reference evidence="2" key="1">
    <citation type="submission" date="2022-06" db="EMBL/GenBank/DDBJ databases">
        <title>Complete genome sequences of two strains of the flax pathogen Septoria linicola.</title>
        <authorList>
            <person name="Lapalu N."/>
            <person name="Simon A."/>
            <person name="Demenou B."/>
            <person name="Paumier D."/>
            <person name="Guillot M.-P."/>
            <person name="Gout L."/>
            <person name="Valade R."/>
        </authorList>
    </citation>
    <scope>NUCLEOTIDE SEQUENCE</scope>
    <source>
        <strain evidence="2">SE15195</strain>
    </source>
</reference>
<sequence length="252" mass="27874">MSTVTSIKKESNSPTASYKLNSGTAVLACIIYFLTPALYLGIEYYVSLDYAPSYSYRTHYTSQLAVPDEYVERNTGRTAFSPRAHLMNYMFIANGLLYLIGQRLLLGCFDKTLQLATTRIFLAMGHCIGFILVAAVPGGPKQEEAGIAWVHFVGALLAIVMGNVNSLITGIVTPQWGLHKIISLACGTVGLCSTVLFFLSVGRGPSPGLWQRLSLYPTQLWMFFTADMLMAEISKLMKELDKEEEAKMKKQE</sequence>
<dbReference type="EMBL" id="CP099425">
    <property type="protein sequence ID" value="USW56382.1"/>
    <property type="molecule type" value="Genomic_DNA"/>
</dbReference>
<dbReference type="OrthoDB" id="3650249at2759"/>
<keyword evidence="1" id="KW-0472">Membrane</keyword>
<feature type="transmembrane region" description="Helical" evidence="1">
    <location>
        <begin position="148"/>
        <end position="169"/>
    </location>
</feature>
<proteinExistence type="predicted"/>
<name>A0A9Q9B2T8_9PEZI</name>
<dbReference type="AlphaFoldDB" id="A0A9Q9B2T8"/>
<keyword evidence="1" id="KW-1133">Transmembrane helix</keyword>
<feature type="transmembrane region" description="Helical" evidence="1">
    <location>
        <begin position="118"/>
        <end position="136"/>
    </location>
</feature>
<keyword evidence="1" id="KW-0812">Transmembrane</keyword>
<dbReference type="Proteomes" id="UP001056384">
    <property type="component" value="Chromosome 8"/>
</dbReference>
<feature type="transmembrane region" description="Helical" evidence="1">
    <location>
        <begin position="181"/>
        <end position="201"/>
    </location>
</feature>
<organism evidence="2 3">
    <name type="scientific">Septoria linicola</name>
    <dbReference type="NCBI Taxonomy" id="215465"/>
    <lineage>
        <taxon>Eukaryota</taxon>
        <taxon>Fungi</taxon>
        <taxon>Dikarya</taxon>
        <taxon>Ascomycota</taxon>
        <taxon>Pezizomycotina</taxon>
        <taxon>Dothideomycetes</taxon>
        <taxon>Dothideomycetidae</taxon>
        <taxon>Mycosphaerellales</taxon>
        <taxon>Mycosphaerellaceae</taxon>
        <taxon>Septoria</taxon>
    </lineage>
</organism>
<dbReference type="Pfam" id="PF06197">
    <property type="entry name" value="DUF998"/>
    <property type="match status" value="1"/>
</dbReference>
<gene>
    <name evidence="2" type="ORF">Slin15195_G097010</name>
</gene>
<feature type="transmembrane region" description="Helical" evidence="1">
    <location>
        <begin position="20"/>
        <end position="42"/>
    </location>
</feature>
<evidence type="ECO:0000313" key="3">
    <source>
        <dbReference type="Proteomes" id="UP001056384"/>
    </source>
</evidence>
<accession>A0A9Q9B2T8</accession>